<evidence type="ECO:0000313" key="1">
    <source>
        <dbReference type="EMBL" id="TNY24457.1"/>
    </source>
</evidence>
<evidence type="ECO:0008006" key="3">
    <source>
        <dbReference type="Google" id="ProtNLM"/>
    </source>
</evidence>
<sequence length="334" mass="35292">MYASPPALSTLRTSCTTLLSGCPTSLTSLSISLSPLGFPPIPFTVLFPSSSAASLKALISLTYLSSFTLSGATSVWLHDLVPLLAAWAPSLRALELALLRGDCTRPPPVEGERPRALRALRVRESTLPGEMVAWLLDGQTRLEELEMPLPGAEGPAWEAVGRVVSRVEVLKVWDRWGGAAGSGAWKGKAKAATNRVITLAKEVEVDELASDAGDDTEGDTAAALQPPSPLLDLVRRAPVLRTVFLPASLVPIPSSFASLLPHLARVSTLLIEDAPSTGLRKAVEAALVDEVAGLGGLEKVVSVVKKGKGDKQKAKAFAKRCAEKGVEWEVREAA</sequence>
<protein>
    <recommendedName>
        <fullName evidence="3">Proteophosphoglycan ppg4</fullName>
    </recommendedName>
</protein>
<gene>
    <name evidence="1" type="ORF">DMC30DRAFT_386484</name>
</gene>
<dbReference type="Proteomes" id="UP000311382">
    <property type="component" value="Unassembled WGS sequence"/>
</dbReference>
<accession>A0A5C5G5Q9</accession>
<dbReference type="OrthoDB" id="2526907at2759"/>
<reference evidence="1 2" key="1">
    <citation type="submission" date="2019-03" db="EMBL/GenBank/DDBJ databases">
        <title>Rhodosporidium diobovatum UCD-FST 08-225 genome sequencing, assembly, and annotation.</title>
        <authorList>
            <person name="Fakankun I.U."/>
            <person name="Fristensky B."/>
            <person name="Levin D.B."/>
        </authorList>
    </citation>
    <scope>NUCLEOTIDE SEQUENCE [LARGE SCALE GENOMIC DNA]</scope>
    <source>
        <strain evidence="1 2">UCD-FST 08-225</strain>
    </source>
</reference>
<proteinExistence type="predicted"/>
<keyword evidence="2" id="KW-1185">Reference proteome</keyword>
<dbReference type="AlphaFoldDB" id="A0A5C5G5Q9"/>
<evidence type="ECO:0000313" key="2">
    <source>
        <dbReference type="Proteomes" id="UP000311382"/>
    </source>
</evidence>
<comment type="caution">
    <text evidence="1">The sequence shown here is derived from an EMBL/GenBank/DDBJ whole genome shotgun (WGS) entry which is preliminary data.</text>
</comment>
<organism evidence="1 2">
    <name type="scientific">Rhodotorula diobovata</name>
    <dbReference type="NCBI Taxonomy" id="5288"/>
    <lineage>
        <taxon>Eukaryota</taxon>
        <taxon>Fungi</taxon>
        <taxon>Dikarya</taxon>
        <taxon>Basidiomycota</taxon>
        <taxon>Pucciniomycotina</taxon>
        <taxon>Microbotryomycetes</taxon>
        <taxon>Sporidiobolales</taxon>
        <taxon>Sporidiobolaceae</taxon>
        <taxon>Rhodotorula</taxon>
    </lineage>
</organism>
<name>A0A5C5G5Q9_9BASI</name>
<dbReference type="EMBL" id="SOZI01000002">
    <property type="protein sequence ID" value="TNY24457.1"/>
    <property type="molecule type" value="Genomic_DNA"/>
</dbReference>